<accession>D7CP23</accession>
<keyword evidence="2" id="KW-0812">Transmembrane</keyword>
<dbReference type="EMBL" id="CP002048">
    <property type="protein sequence ID" value="ADI02458.1"/>
    <property type="molecule type" value="Genomic_DNA"/>
</dbReference>
<dbReference type="InterPro" id="IPR036366">
    <property type="entry name" value="PGBDSf"/>
</dbReference>
<evidence type="ECO:0000259" key="3">
    <source>
        <dbReference type="Pfam" id="PF01471"/>
    </source>
</evidence>
<gene>
    <name evidence="4" type="ordered locus">Slip_1700</name>
</gene>
<protein>
    <submittedName>
        <fullName evidence="4">Peptidoglycan-binding domain 1 protein</fullName>
    </submittedName>
</protein>
<dbReference type="RefSeq" id="WP_013175860.1">
    <property type="nucleotide sequence ID" value="NC_014220.1"/>
</dbReference>
<dbReference type="InterPro" id="IPR002477">
    <property type="entry name" value="Peptidoglycan-bd-like"/>
</dbReference>
<keyword evidence="2" id="KW-0472">Membrane</keyword>
<dbReference type="InterPro" id="IPR036365">
    <property type="entry name" value="PGBD-like_sf"/>
</dbReference>
<evidence type="ECO:0000256" key="2">
    <source>
        <dbReference type="SAM" id="Phobius"/>
    </source>
</evidence>
<reference evidence="4 5" key="2">
    <citation type="journal article" date="2010" name="Stand. Genomic Sci.">
        <title>Complete genome sequence of Syntrophothermus lipocalidus type strain (TGB-C1).</title>
        <authorList>
            <person name="Djao O.D."/>
            <person name="Zhang X."/>
            <person name="Lucas S."/>
            <person name="Lapidus A."/>
            <person name="Del Rio T.G."/>
            <person name="Nolan M."/>
            <person name="Tice H."/>
            <person name="Cheng J.F."/>
            <person name="Han C."/>
            <person name="Tapia R."/>
            <person name="Goodwin L."/>
            <person name="Pitluck S."/>
            <person name="Liolios K."/>
            <person name="Ivanova N."/>
            <person name="Mavromatis K."/>
            <person name="Mikhailova N."/>
            <person name="Ovchinnikova G."/>
            <person name="Pati A."/>
            <person name="Brambilla E."/>
            <person name="Chen A."/>
            <person name="Palaniappan K."/>
            <person name="Land M."/>
            <person name="Hauser L."/>
            <person name="Chang Y.J."/>
            <person name="Jeffries C.D."/>
            <person name="Rohde M."/>
            <person name="Sikorski J."/>
            <person name="Spring S."/>
            <person name="Goker M."/>
            <person name="Detter J.C."/>
            <person name="Woyke T."/>
            <person name="Bristow J."/>
            <person name="Eisen J.A."/>
            <person name="Markowitz V."/>
            <person name="Hugenholtz P."/>
            <person name="Kyrpides N.C."/>
            <person name="Klenk H.P."/>
        </authorList>
    </citation>
    <scope>NUCLEOTIDE SEQUENCE [LARGE SCALE GENOMIC DNA]</scope>
    <source>
        <strain evidence="5">DSM 12680 / TGB-C1</strain>
    </source>
</reference>
<dbReference type="Proteomes" id="UP000000378">
    <property type="component" value="Chromosome"/>
</dbReference>
<organism evidence="4 5">
    <name type="scientific">Syntrophothermus lipocalidus (strain DSM 12680 / TGB-C1)</name>
    <dbReference type="NCBI Taxonomy" id="643648"/>
    <lineage>
        <taxon>Bacteria</taxon>
        <taxon>Bacillati</taxon>
        <taxon>Bacillota</taxon>
        <taxon>Clostridia</taxon>
        <taxon>Eubacteriales</taxon>
        <taxon>Syntrophomonadaceae</taxon>
        <taxon>Syntrophothermus</taxon>
    </lineage>
</organism>
<keyword evidence="5" id="KW-1185">Reference proteome</keyword>
<proteinExistence type="predicted"/>
<dbReference type="Gene3D" id="1.10.101.10">
    <property type="entry name" value="PGBD-like superfamily/PGBD"/>
    <property type="match status" value="1"/>
</dbReference>
<dbReference type="eggNOG" id="COG3409">
    <property type="taxonomic scope" value="Bacteria"/>
</dbReference>
<dbReference type="HOGENOM" id="CLU_1593734_0_0_9"/>
<dbReference type="STRING" id="643648.Slip_1700"/>
<dbReference type="SUPFAM" id="SSF47090">
    <property type="entry name" value="PGBD-like"/>
    <property type="match status" value="1"/>
</dbReference>
<feature type="transmembrane region" description="Helical" evidence="2">
    <location>
        <begin position="6"/>
        <end position="26"/>
    </location>
</feature>
<dbReference type="OrthoDB" id="1859318at2"/>
<dbReference type="Pfam" id="PF01471">
    <property type="entry name" value="PG_binding_1"/>
    <property type="match status" value="1"/>
</dbReference>
<feature type="compositionally biased region" description="Polar residues" evidence="1">
    <location>
        <begin position="43"/>
        <end position="59"/>
    </location>
</feature>
<evidence type="ECO:0000313" key="5">
    <source>
        <dbReference type="Proteomes" id="UP000000378"/>
    </source>
</evidence>
<sequence>MQKGTVVFLVLMICSALIIGTTLGFISTREYLVPHLSKTYTDTGTAKTNSADSDENQAPSVPDPNASSIAEKASYSALSRYGQPQTVNSLRSSDAFASTKLLVLTENEVKEVKAMLQNLGYDASSLPEAVKQFQEKNHLAATGYLDTETLTSIITQVLRQKVTKLRP</sequence>
<dbReference type="AlphaFoldDB" id="D7CP23"/>
<feature type="domain" description="Peptidoglycan binding-like" evidence="3">
    <location>
        <begin position="106"/>
        <end position="151"/>
    </location>
</feature>
<evidence type="ECO:0000313" key="4">
    <source>
        <dbReference type="EMBL" id="ADI02458.1"/>
    </source>
</evidence>
<evidence type="ECO:0000256" key="1">
    <source>
        <dbReference type="SAM" id="MobiDB-lite"/>
    </source>
</evidence>
<name>D7CP23_SYNLT</name>
<reference evidence="5" key="1">
    <citation type="journal article" date="2010" name="Stand. Genomic Sci.">
        <title>Complete genome sequence of Syntrophothermus lipocalidus type strain (TGB-C1T).</title>
        <authorList>
            <consortium name="US DOE Joint Genome Institute (JGI-PGF)"/>
            <person name="Djao O."/>
            <person name="Zhang X."/>
            <person name="Lucas S."/>
            <person name="Lapidus A."/>
            <person name="Glavina Del Rio T."/>
            <person name="Nolan M."/>
            <person name="Tice H."/>
            <person name="Cheng J."/>
            <person name="Han C."/>
            <person name="Tapia R."/>
            <person name="Goodwin L."/>
            <person name="Pitluck S."/>
            <person name="Liolios K."/>
            <person name="Ivanova N."/>
            <person name="Mavromatis K."/>
            <person name="Mikhailova N."/>
            <person name="Ovchinnikova G."/>
            <person name="Pati A."/>
            <person name="Brambilla E."/>
            <person name="Chen A."/>
            <person name="Palaniappan K."/>
            <person name="Land M."/>
            <person name="Hauser L."/>
            <person name="Chang Y."/>
            <person name="Jeffries C."/>
            <person name="Rohde M."/>
            <person name="Sikorski J."/>
            <person name="Spring S."/>
            <person name="Goker M."/>
            <person name="Detter J."/>
            <person name="Woyke T."/>
            <person name="Bristow J."/>
            <person name="Eisen J."/>
            <person name="Markowitz V."/>
            <person name="Hugenholtz P."/>
            <person name="Kyrpides N."/>
            <person name="Klenk H."/>
        </authorList>
    </citation>
    <scope>NUCLEOTIDE SEQUENCE [LARGE SCALE GENOMIC DNA]</scope>
    <source>
        <strain evidence="5">DSM 12680 / TGB-C1</strain>
    </source>
</reference>
<feature type="region of interest" description="Disordered" evidence="1">
    <location>
        <begin position="43"/>
        <end position="67"/>
    </location>
</feature>
<keyword evidence="2" id="KW-1133">Transmembrane helix</keyword>
<dbReference type="KEGG" id="slp:Slip_1700"/>